<evidence type="ECO:0000256" key="3">
    <source>
        <dbReference type="SAM" id="MobiDB-lite"/>
    </source>
</evidence>
<dbReference type="PROSITE" id="PS51421">
    <property type="entry name" value="RAS"/>
    <property type="match status" value="1"/>
</dbReference>
<dbReference type="SUPFAM" id="SSF52540">
    <property type="entry name" value="P-loop containing nucleoside triphosphate hydrolases"/>
    <property type="match status" value="1"/>
</dbReference>
<evidence type="ECO:0000256" key="2">
    <source>
        <dbReference type="ARBA" id="ARBA00023134"/>
    </source>
</evidence>
<dbReference type="EMBL" id="CAOQHR010000012">
    <property type="protein sequence ID" value="CAI6342023.1"/>
    <property type="molecule type" value="Genomic_DNA"/>
</dbReference>
<dbReference type="PANTHER" id="PTHR24070">
    <property type="entry name" value="RAS, DI-RAS, AND RHEB FAMILY MEMBERS OF SMALL GTPASE SUPERFAMILY"/>
    <property type="match status" value="1"/>
</dbReference>
<accession>A0A9W4US39</accession>
<dbReference type="GO" id="GO:0005525">
    <property type="term" value="F:GTP binding"/>
    <property type="evidence" value="ECO:0007669"/>
    <property type="project" value="UniProtKB-KW"/>
</dbReference>
<protein>
    <submittedName>
        <fullName evidence="4">Uncharacterized protein</fullName>
    </submittedName>
</protein>
<dbReference type="InterPro" id="IPR027417">
    <property type="entry name" value="P-loop_NTPase"/>
</dbReference>
<dbReference type="SMART" id="SM00173">
    <property type="entry name" value="RAS"/>
    <property type="match status" value="1"/>
</dbReference>
<dbReference type="GO" id="GO:0016020">
    <property type="term" value="C:membrane"/>
    <property type="evidence" value="ECO:0007669"/>
    <property type="project" value="InterPro"/>
</dbReference>
<keyword evidence="2" id="KW-0342">GTP-binding</keyword>
<evidence type="ECO:0000313" key="4">
    <source>
        <dbReference type="EMBL" id="CAI6342023.1"/>
    </source>
</evidence>
<dbReference type="GO" id="GO:0007165">
    <property type="term" value="P:signal transduction"/>
    <property type="evidence" value="ECO:0007669"/>
    <property type="project" value="InterPro"/>
</dbReference>
<evidence type="ECO:0000313" key="5">
    <source>
        <dbReference type="Proteomes" id="UP001152607"/>
    </source>
</evidence>
<feature type="compositionally biased region" description="Basic and acidic residues" evidence="3">
    <location>
        <begin position="189"/>
        <end position="200"/>
    </location>
</feature>
<dbReference type="Proteomes" id="UP001152607">
    <property type="component" value="Unassembled WGS sequence"/>
</dbReference>
<dbReference type="Pfam" id="PF00071">
    <property type="entry name" value="Ras"/>
    <property type="match status" value="1"/>
</dbReference>
<organism evidence="4 5">
    <name type="scientific">Periconia digitata</name>
    <dbReference type="NCBI Taxonomy" id="1303443"/>
    <lineage>
        <taxon>Eukaryota</taxon>
        <taxon>Fungi</taxon>
        <taxon>Dikarya</taxon>
        <taxon>Ascomycota</taxon>
        <taxon>Pezizomycotina</taxon>
        <taxon>Dothideomycetes</taxon>
        <taxon>Pleosporomycetidae</taxon>
        <taxon>Pleosporales</taxon>
        <taxon>Massarineae</taxon>
        <taxon>Periconiaceae</taxon>
        <taxon>Periconia</taxon>
    </lineage>
</organism>
<name>A0A9W4US39_9PLEO</name>
<dbReference type="AlphaFoldDB" id="A0A9W4US39"/>
<evidence type="ECO:0000256" key="1">
    <source>
        <dbReference type="ARBA" id="ARBA00022741"/>
    </source>
</evidence>
<sequence>MASNNEPYPISPLQTPARPKAYNILVFHNRDPENAAISFLNQLDGTPSMFLDPTFDGLHRMQYILDNQTTLLDFMDVQNDQSYPGLTEQLIRDRHGFIFFYSVASRSDFDHIKVLHEQILAVKSIASVPAIIIGYGGPRVSERRVTTEEGKTLAEELQCPFVEMGRLQKNEDVFHKLIHELWKLEEKPSPNIEKSAEPREKPKRSFRQRIGQIWR</sequence>
<feature type="region of interest" description="Disordered" evidence="3">
    <location>
        <begin position="189"/>
        <end position="215"/>
    </location>
</feature>
<reference evidence="4" key="1">
    <citation type="submission" date="2023-01" db="EMBL/GenBank/DDBJ databases">
        <authorList>
            <person name="Van Ghelder C."/>
            <person name="Rancurel C."/>
        </authorList>
    </citation>
    <scope>NUCLEOTIDE SEQUENCE</scope>
    <source>
        <strain evidence="4">CNCM I-4278</strain>
    </source>
</reference>
<dbReference type="PROSITE" id="PS51419">
    <property type="entry name" value="RAB"/>
    <property type="match status" value="1"/>
</dbReference>
<dbReference type="InterPro" id="IPR001806">
    <property type="entry name" value="Small_GTPase"/>
</dbReference>
<dbReference type="Gene3D" id="3.40.50.300">
    <property type="entry name" value="P-loop containing nucleotide triphosphate hydrolases"/>
    <property type="match status" value="1"/>
</dbReference>
<comment type="caution">
    <text evidence="4">The sequence shown here is derived from an EMBL/GenBank/DDBJ whole genome shotgun (WGS) entry which is preliminary data.</text>
</comment>
<keyword evidence="5" id="KW-1185">Reference proteome</keyword>
<proteinExistence type="predicted"/>
<dbReference type="OrthoDB" id="3537870at2759"/>
<gene>
    <name evidence="4" type="ORF">PDIGIT_LOCUS15224</name>
</gene>
<keyword evidence="1" id="KW-0547">Nucleotide-binding</keyword>
<dbReference type="InterPro" id="IPR020849">
    <property type="entry name" value="Small_GTPase_Ras-type"/>
</dbReference>
<dbReference type="GO" id="GO:0003924">
    <property type="term" value="F:GTPase activity"/>
    <property type="evidence" value="ECO:0007669"/>
    <property type="project" value="InterPro"/>
</dbReference>